<keyword evidence="8" id="KW-0963">Cytoplasm</keyword>
<comment type="similarity">
    <text evidence="2 8">Belongs to the diaminopimelate epimerase family.</text>
</comment>
<dbReference type="PROSITE" id="PS01326">
    <property type="entry name" value="DAP_EPIMERASE"/>
    <property type="match status" value="1"/>
</dbReference>
<evidence type="ECO:0000313" key="10">
    <source>
        <dbReference type="EMBL" id="EEF57224.1"/>
    </source>
</evidence>
<keyword evidence="6 8" id="KW-0413">Isomerase</keyword>
<feature type="binding site" evidence="8">
    <location>
        <position position="13"/>
    </location>
    <ligand>
        <name>substrate</name>
    </ligand>
</feature>
<accession>B9XSF9</accession>
<comment type="function">
    <text evidence="8">Catalyzes the stereoinversion of LL-2,6-diaminopimelate (L,L-DAP) to meso-diaminopimelate (meso-DAP), a precursor of L-lysine and an essential component of the bacterial peptidoglycan.</text>
</comment>
<dbReference type="NCBIfam" id="TIGR00652">
    <property type="entry name" value="DapF"/>
    <property type="match status" value="1"/>
</dbReference>
<evidence type="ECO:0000256" key="8">
    <source>
        <dbReference type="HAMAP-Rule" id="MF_00197"/>
    </source>
</evidence>
<evidence type="ECO:0000256" key="1">
    <source>
        <dbReference type="ARBA" id="ARBA00005196"/>
    </source>
</evidence>
<feature type="active site" description="Proton acceptor" evidence="8">
    <location>
        <position position="208"/>
    </location>
</feature>
<keyword evidence="4 8" id="KW-0028">Amino-acid biosynthesis</keyword>
<dbReference type="AlphaFoldDB" id="B9XSF9"/>
<dbReference type="PANTHER" id="PTHR31689">
    <property type="entry name" value="DIAMINOPIMELATE EPIMERASE, CHLOROPLASTIC"/>
    <property type="match status" value="1"/>
</dbReference>
<comment type="catalytic activity">
    <reaction evidence="7 8">
        <text>(2S,6S)-2,6-diaminopimelate = meso-2,6-diaminopimelate</text>
        <dbReference type="Rhea" id="RHEA:15393"/>
        <dbReference type="ChEBI" id="CHEBI:57609"/>
        <dbReference type="ChEBI" id="CHEBI:57791"/>
        <dbReference type="EC" id="5.1.1.7"/>
    </reaction>
</comment>
<protein>
    <recommendedName>
        <fullName evidence="3 8">Diaminopimelate epimerase</fullName>
        <shortName evidence="8">DAP epimerase</shortName>
        <ecNumber evidence="3 8">5.1.1.7</ecNumber>
    </recommendedName>
    <alternativeName>
        <fullName evidence="8">PLP-independent amino acid racemase</fullName>
    </alternativeName>
</protein>
<comment type="caution">
    <text evidence="8">Lacks conserved residue(s) required for the propagation of feature annotation.</text>
</comment>
<evidence type="ECO:0000313" key="11">
    <source>
        <dbReference type="Proteomes" id="UP000003688"/>
    </source>
</evidence>
<feature type="binding site" evidence="8">
    <location>
        <begin position="76"/>
        <end position="77"/>
    </location>
    <ligand>
        <name>substrate</name>
    </ligand>
</feature>
<dbReference type="GO" id="GO:0008837">
    <property type="term" value="F:diaminopimelate epimerase activity"/>
    <property type="evidence" value="ECO:0007669"/>
    <property type="project" value="UniProtKB-UniRule"/>
</dbReference>
<evidence type="ECO:0000256" key="4">
    <source>
        <dbReference type="ARBA" id="ARBA00022605"/>
    </source>
</evidence>
<proteinExistence type="inferred from homology"/>
<evidence type="ECO:0000256" key="5">
    <source>
        <dbReference type="ARBA" id="ARBA00023154"/>
    </source>
</evidence>
<comment type="caution">
    <text evidence="10">The sequence shown here is derived from an EMBL/GenBank/DDBJ whole genome shotgun (WGS) entry which is preliminary data.</text>
</comment>
<dbReference type="STRING" id="320771.Cflav_PD0306"/>
<dbReference type="RefSeq" id="WP_007418742.1">
    <property type="nucleotide sequence ID" value="NZ_ABOX02000079.1"/>
</dbReference>
<evidence type="ECO:0000256" key="2">
    <source>
        <dbReference type="ARBA" id="ARBA00010219"/>
    </source>
</evidence>
<dbReference type="InterPro" id="IPR018510">
    <property type="entry name" value="DAP_epimerase_AS"/>
</dbReference>
<comment type="subunit">
    <text evidence="8">Homodimer.</text>
</comment>
<dbReference type="EC" id="5.1.1.7" evidence="3 8"/>
<feature type="active site" description="Proton donor" evidence="8">
    <location>
        <position position="75"/>
    </location>
</feature>
<feature type="site" description="Could be important to modulate the pK values of the two catalytic cysteine residues" evidence="8">
    <location>
        <position position="148"/>
    </location>
</feature>
<dbReference type="UniPathway" id="UPA00034">
    <property type="reaction ID" value="UER00025"/>
</dbReference>
<dbReference type="GO" id="GO:0005829">
    <property type="term" value="C:cytosol"/>
    <property type="evidence" value="ECO:0007669"/>
    <property type="project" value="TreeGrafter"/>
</dbReference>
<dbReference type="Proteomes" id="UP000003688">
    <property type="component" value="Unassembled WGS sequence"/>
</dbReference>
<feature type="active site" evidence="9">
    <location>
        <position position="75"/>
    </location>
</feature>
<dbReference type="EMBL" id="ABOX02000079">
    <property type="protein sequence ID" value="EEF57224.1"/>
    <property type="molecule type" value="Genomic_DNA"/>
</dbReference>
<dbReference type="PANTHER" id="PTHR31689:SF0">
    <property type="entry name" value="DIAMINOPIMELATE EPIMERASE"/>
    <property type="match status" value="1"/>
</dbReference>
<keyword evidence="11" id="KW-1185">Reference proteome</keyword>
<keyword evidence="5 8" id="KW-0457">Lysine biosynthesis</keyword>
<gene>
    <name evidence="8" type="primary">dapF</name>
    <name evidence="10" type="ORF">Cflav_PD0306</name>
</gene>
<feature type="site" description="Could be important to modulate the pK values of the two catalytic cysteine residues" evidence="8">
    <location>
        <position position="198"/>
    </location>
</feature>
<evidence type="ECO:0000256" key="9">
    <source>
        <dbReference type="PROSITE-ProRule" id="PRU10125"/>
    </source>
</evidence>
<dbReference type="GO" id="GO:0009089">
    <property type="term" value="P:lysine biosynthetic process via diaminopimelate"/>
    <property type="evidence" value="ECO:0007669"/>
    <property type="project" value="UniProtKB-UniRule"/>
</dbReference>
<dbReference type="Gene3D" id="3.10.310.10">
    <property type="entry name" value="Diaminopimelate Epimerase, Chain A, domain 1"/>
    <property type="match status" value="2"/>
</dbReference>
<name>B9XSF9_PEDPL</name>
<dbReference type="InterPro" id="IPR001653">
    <property type="entry name" value="DAP_epimerase_DapF"/>
</dbReference>
<evidence type="ECO:0000256" key="3">
    <source>
        <dbReference type="ARBA" id="ARBA00013080"/>
    </source>
</evidence>
<dbReference type="OrthoDB" id="9805408at2"/>
<feature type="binding site" evidence="8">
    <location>
        <begin position="198"/>
        <end position="199"/>
    </location>
    <ligand>
        <name>substrate</name>
    </ligand>
</feature>
<dbReference type="HAMAP" id="MF_00197">
    <property type="entry name" value="DAP_epimerase"/>
    <property type="match status" value="1"/>
</dbReference>
<feature type="binding site" evidence="8">
    <location>
        <begin position="209"/>
        <end position="210"/>
    </location>
    <ligand>
        <name>substrate</name>
    </ligand>
</feature>
<feature type="binding site" evidence="8">
    <location>
        <position position="66"/>
    </location>
    <ligand>
        <name>substrate</name>
    </ligand>
</feature>
<dbReference type="Pfam" id="PF01678">
    <property type="entry name" value="DAP_epimerase"/>
    <property type="match status" value="2"/>
</dbReference>
<evidence type="ECO:0000256" key="6">
    <source>
        <dbReference type="ARBA" id="ARBA00023235"/>
    </source>
</evidence>
<dbReference type="SUPFAM" id="SSF54506">
    <property type="entry name" value="Diaminopimelate epimerase-like"/>
    <property type="match status" value="2"/>
</dbReference>
<feature type="binding site" evidence="8">
    <location>
        <position position="180"/>
    </location>
    <ligand>
        <name>substrate</name>
    </ligand>
</feature>
<organism evidence="10 11">
    <name type="scientific">Pedosphaera parvula (strain Ellin514)</name>
    <dbReference type="NCBI Taxonomy" id="320771"/>
    <lineage>
        <taxon>Bacteria</taxon>
        <taxon>Pseudomonadati</taxon>
        <taxon>Verrucomicrobiota</taxon>
        <taxon>Pedosphaerae</taxon>
        <taxon>Pedosphaerales</taxon>
        <taxon>Pedosphaeraceae</taxon>
        <taxon>Pedosphaera</taxon>
    </lineage>
</organism>
<reference evidence="10 11" key="1">
    <citation type="journal article" date="2011" name="J. Bacteriol.">
        <title>Genome sequence of 'Pedosphaera parvula' Ellin514, an aerobic Verrucomicrobial isolate from pasture soil.</title>
        <authorList>
            <person name="Kant R."/>
            <person name="van Passel M.W."/>
            <person name="Sangwan P."/>
            <person name="Palva A."/>
            <person name="Lucas S."/>
            <person name="Copeland A."/>
            <person name="Lapidus A."/>
            <person name="Glavina Del Rio T."/>
            <person name="Dalin E."/>
            <person name="Tice H."/>
            <person name="Bruce D."/>
            <person name="Goodwin L."/>
            <person name="Pitluck S."/>
            <person name="Chertkov O."/>
            <person name="Larimer F.W."/>
            <person name="Land M.L."/>
            <person name="Hauser L."/>
            <person name="Brettin T.S."/>
            <person name="Detter J.C."/>
            <person name="Han S."/>
            <person name="de Vos W.M."/>
            <person name="Janssen P.H."/>
            <person name="Smidt H."/>
        </authorList>
    </citation>
    <scope>NUCLEOTIDE SEQUENCE [LARGE SCALE GENOMIC DNA]</scope>
    <source>
        <strain evidence="10 11">Ellin514</strain>
    </source>
</reference>
<comment type="pathway">
    <text evidence="1 8">Amino-acid biosynthesis; L-lysine biosynthesis via DAP pathway; DL-2,6-diaminopimelate from LL-2,6-diaminopimelate: step 1/1.</text>
</comment>
<evidence type="ECO:0000256" key="7">
    <source>
        <dbReference type="ARBA" id="ARBA00051712"/>
    </source>
</evidence>
<comment type="subcellular location">
    <subcellularLocation>
        <location evidence="8">Cytoplasm</location>
    </subcellularLocation>
</comment>
<sequence>MVLEFNKMNGAGNDFVLVDNRERKVKLRPEQAVQLCHRQRGIGADGIMLLVPCVSGKADWAWDFYNSDGSVAEMCGNGARCFARFVQKLTGINSQFTFETGAGIITASFQGERVTIGLTKPRDLRLNEQVTLSVGAQPIHSLNTGVPHAVLFVPDADKAMVLSLGQEIRRHAHFAPKGTNVNFVQQLGNGAIRVRTFERGVEGETLACGTGVTASALISAELNGFKSPIQVQVQGGDLLEVSFKENGGHFEDVKLTGPADFVFEGKVTI</sequence>